<dbReference type="PANTHER" id="PTHR42743">
    <property type="entry name" value="AMINO-ACID AMINOTRANSFERASE"/>
    <property type="match status" value="1"/>
</dbReference>
<feature type="compositionally biased region" description="Polar residues" evidence="2">
    <location>
        <begin position="38"/>
        <end position="51"/>
    </location>
</feature>
<comment type="caution">
    <text evidence="3">The sequence shown here is derived from an EMBL/GenBank/DDBJ whole genome shotgun (WGS) entry which is preliminary data.</text>
</comment>
<organism evidence="3 4">
    <name type="scientific">Herbiconiux aconitum</name>
    <dbReference type="NCBI Taxonomy" id="2970913"/>
    <lineage>
        <taxon>Bacteria</taxon>
        <taxon>Bacillati</taxon>
        <taxon>Actinomycetota</taxon>
        <taxon>Actinomycetes</taxon>
        <taxon>Micrococcales</taxon>
        <taxon>Microbacteriaceae</taxon>
        <taxon>Herbiconiux</taxon>
    </lineage>
</organism>
<evidence type="ECO:0000256" key="1">
    <source>
        <dbReference type="ARBA" id="ARBA00009320"/>
    </source>
</evidence>
<gene>
    <name evidence="3" type="ORF">N1027_07275</name>
</gene>
<dbReference type="Pfam" id="PF01063">
    <property type="entry name" value="Aminotran_4"/>
    <property type="match status" value="1"/>
</dbReference>
<comment type="similarity">
    <text evidence="1">Belongs to the class-IV pyridoxal-phosphate-dependent aminotransferase family.</text>
</comment>
<keyword evidence="4" id="KW-1185">Reference proteome</keyword>
<dbReference type="GO" id="GO:0008696">
    <property type="term" value="F:4-amino-4-deoxychorismate lyase activity"/>
    <property type="evidence" value="ECO:0007669"/>
    <property type="project" value="UniProtKB-EC"/>
</dbReference>
<evidence type="ECO:0000313" key="4">
    <source>
        <dbReference type="Proteomes" id="UP001165584"/>
    </source>
</evidence>
<dbReference type="EMBL" id="JANLCM010000001">
    <property type="protein sequence ID" value="MCS5717935.1"/>
    <property type="molecule type" value="Genomic_DNA"/>
</dbReference>
<accession>A0ABT2GNY6</accession>
<dbReference type="NCBIfam" id="NF005886">
    <property type="entry name" value="PRK07849.1-1"/>
    <property type="match status" value="1"/>
</dbReference>
<reference evidence="3" key="1">
    <citation type="submission" date="2022-08" db="EMBL/GenBank/DDBJ databases">
        <authorList>
            <person name="Deng Y."/>
            <person name="Han X.-F."/>
            <person name="Zhang Y.-Q."/>
        </authorList>
    </citation>
    <scope>NUCLEOTIDE SEQUENCE</scope>
    <source>
        <strain evidence="3">CPCC 205763</strain>
    </source>
</reference>
<dbReference type="InterPro" id="IPR043131">
    <property type="entry name" value="BCAT-like_N"/>
</dbReference>
<dbReference type="SUPFAM" id="SSF56752">
    <property type="entry name" value="D-aminoacid aminotransferase-like PLP-dependent enzymes"/>
    <property type="match status" value="1"/>
</dbReference>
<dbReference type="InterPro" id="IPR043132">
    <property type="entry name" value="BCAT-like_C"/>
</dbReference>
<dbReference type="InterPro" id="IPR050571">
    <property type="entry name" value="Class-IV_PLP-Dep_Aminotrnsfr"/>
</dbReference>
<feature type="region of interest" description="Disordered" evidence="2">
    <location>
        <begin position="30"/>
        <end position="78"/>
    </location>
</feature>
<protein>
    <submittedName>
        <fullName evidence="3">Aminodeoxychorismate lyase</fullName>
        <ecNumber evidence="3">4.1.3.38</ecNumber>
    </submittedName>
</protein>
<dbReference type="RefSeq" id="WP_259506551.1">
    <property type="nucleotide sequence ID" value="NZ_JANLCM010000001.1"/>
</dbReference>
<dbReference type="PANTHER" id="PTHR42743:SF11">
    <property type="entry name" value="AMINODEOXYCHORISMATE LYASE"/>
    <property type="match status" value="1"/>
</dbReference>
<dbReference type="InterPro" id="IPR001544">
    <property type="entry name" value="Aminotrans_IV"/>
</dbReference>
<dbReference type="EC" id="4.1.3.38" evidence="3"/>
<feature type="compositionally biased region" description="Low complexity" evidence="2">
    <location>
        <begin position="55"/>
        <end position="74"/>
    </location>
</feature>
<sequence length="345" mass="36568">MVDVTGERMGDLVVFLEEGAAAADTMRDAAAGTFGDPGTQSGTAPHSTPPTQGDPATQSPAATQTPAQTTTPTQRGAVPLAEARIGVADLAVTRGDGIFESIGVIDGRFIELDRHLRRLEHSAALLDLPRPDSAAFAEAARRGLDAHSAEPELLVKLFYSRGIEGAGIPSGWVEVLTGDDHRAARSTGIRVVTLDRGYRHDIAQTSPWLLQGAKTLSYALNKAALREAARRDADDVIFVSTDDVVLEGPTSNVLVRHGDLFRTPRTDLGILAGTTQAAVFETLMARGFETIEAALSVADLASADAVWLLSSGRLLAPVRELDGQAMPVDREFSESLLTETFGVHP</sequence>
<dbReference type="Gene3D" id="3.20.10.10">
    <property type="entry name" value="D-amino Acid Aminotransferase, subunit A, domain 2"/>
    <property type="match status" value="1"/>
</dbReference>
<dbReference type="Gene3D" id="3.30.470.10">
    <property type="match status" value="1"/>
</dbReference>
<keyword evidence="3" id="KW-0456">Lyase</keyword>
<name>A0ABT2GNY6_9MICO</name>
<evidence type="ECO:0000313" key="3">
    <source>
        <dbReference type="EMBL" id="MCS5717935.1"/>
    </source>
</evidence>
<evidence type="ECO:0000256" key="2">
    <source>
        <dbReference type="SAM" id="MobiDB-lite"/>
    </source>
</evidence>
<dbReference type="InterPro" id="IPR036038">
    <property type="entry name" value="Aminotransferase-like"/>
</dbReference>
<dbReference type="Proteomes" id="UP001165584">
    <property type="component" value="Unassembled WGS sequence"/>
</dbReference>
<proteinExistence type="inferred from homology"/>